<evidence type="ECO:0000313" key="2">
    <source>
        <dbReference type="Proteomes" id="UP000789860"/>
    </source>
</evidence>
<keyword evidence="2" id="KW-1185">Reference proteome</keyword>
<organism evidence="1 2">
    <name type="scientific">Scutellospora calospora</name>
    <dbReference type="NCBI Taxonomy" id="85575"/>
    <lineage>
        <taxon>Eukaryota</taxon>
        <taxon>Fungi</taxon>
        <taxon>Fungi incertae sedis</taxon>
        <taxon>Mucoromycota</taxon>
        <taxon>Glomeromycotina</taxon>
        <taxon>Glomeromycetes</taxon>
        <taxon>Diversisporales</taxon>
        <taxon>Gigasporaceae</taxon>
        <taxon>Scutellospora</taxon>
    </lineage>
</organism>
<accession>A0ACA9M9H0</accession>
<dbReference type="Proteomes" id="UP000789860">
    <property type="component" value="Unassembled WGS sequence"/>
</dbReference>
<name>A0ACA9M9H0_9GLOM</name>
<feature type="non-terminal residue" evidence="1">
    <location>
        <position position="194"/>
    </location>
</feature>
<comment type="caution">
    <text evidence="1">The sequence shown here is derived from an EMBL/GenBank/DDBJ whole genome shotgun (WGS) entry which is preliminary data.</text>
</comment>
<sequence>MDETPMSFSLPSQTTIEECRKRTISVLTTGHERTSFTVTLACLADGTKLPPFIIFKLINVLREQFPDSIYVRANSRSNPRSLLVLDSFTAYRTDSVKYHFCERNTDIAVILSGLTSHLQPLDVSLNKTFKAKVTVVYSEDNLIFDFEKVLDVKGIQISVEEEKENSESFSEDIESDPENEYYENEERNYINIWE</sequence>
<reference evidence="1" key="1">
    <citation type="submission" date="2021-06" db="EMBL/GenBank/DDBJ databases">
        <authorList>
            <person name="Kallberg Y."/>
            <person name="Tangrot J."/>
            <person name="Rosling A."/>
        </authorList>
    </citation>
    <scope>NUCLEOTIDE SEQUENCE</scope>
    <source>
        <strain evidence="1">AU212A</strain>
    </source>
</reference>
<proteinExistence type="predicted"/>
<evidence type="ECO:0000313" key="1">
    <source>
        <dbReference type="EMBL" id="CAG8576797.1"/>
    </source>
</evidence>
<protein>
    <submittedName>
        <fullName evidence="1">4129_t:CDS:1</fullName>
    </submittedName>
</protein>
<gene>
    <name evidence="1" type="ORF">SCALOS_LOCUS6051</name>
</gene>
<dbReference type="EMBL" id="CAJVPM010010852">
    <property type="protein sequence ID" value="CAG8576797.1"/>
    <property type="molecule type" value="Genomic_DNA"/>
</dbReference>